<dbReference type="InterPro" id="IPR036188">
    <property type="entry name" value="FAD/NAD-bd_sf"/>
</dbReference>
<keyword evidence="2 5" id="KW-0560">Oxidoreductase</keyword>
<dbReference type="AlphaFoldDB" id="A0A645CTA8"/>
<dbReference type="InterPro" id="IPR037099">
    <property type="entry name" value="Fum_R/Succ_DH_flav-like_C_sf"/>
</dbReference>
<proteinExistence type="predicted"/>
<evidence type="ECO:0000256" key="1">
    <source>
        <dbReference type="ARBA" id="ARBA00022630"/>
    </source>
</evidence>
<sequence length="278" mass="31323">MIDQVPLTNATGEEFLLKLLHSWGLKSGREGNLYARDRASIAIADCWAKGDAPLLHLEKMPSERWENRYYKELLMLNRKDFDFTKQPIRVRPLVHYMSGGVQIDTDGKTECPGLFACGEVTGGVDGANRIGGNALTNISHFGQKAGQSAATYAQSRQKQPQIQPLSALPQQSGFEQYSTLKKKLNQIMDDLVGPLRSESGLLSAQSQWEDLKERAQHVPWKTGKDLQRYYELQALCTTAGLIIAGALTRQESRGVHFRSDFPTEQEDWRKTIWQKKQS</sequence>
<dbReference type="PANTHER" id="PTHR11632">
    <property type="entry name" value="SUCCINATE DEHYDROGENASE 2 FLAVOPROTEIN SUBUNIT"/>
    <property type="match status" value="1"/>
</dbReference>
<dbReference type="InterPro" id="IPR015939">
    <property type="entry name" value="Fum_Rdtase/Succ_DH_flav-like_C"/>
</dbReference>
<name>A0A645CTA8_9ZZZZ</name>
<dbReference type="Gene3D" id="3.50.50.60">
    <property type="entry name" value="FAD/NAD(P)-binding domain"/>
    <property type="match status" value="1"/>
</dbReference>
<dbReference type="EMBL" id="VSSQ01029842">
    <property type="protein sequence ID" value="MPM80135.1"/>
    <property type="molecule type" value="Genomic_DNA"/>
</dbReference>
<dbReference type="InterPro" id="IPR003953">
    <property type="entry name" value="FAD-dep_OxRdtase_2_FAD-bd"/>
</dbReference>
<gene>
    <name evidence="5" type="primary">nadB_23</name>
    <name evidence="5" type="ORF">SDC9_127181</name>
</gene>
<organism evidence="5">
    <name type="scientific">bioreactor metagenome</name>
    <dbReference type="NCBI Taxonomy" id="1076179"/>
    <lineage>
        <taxon>unclassified sequences</taxon>
        <taxon>metagenomes</taxon>
        <taxon>ecological metagenomes</taxon>
    </lineage>
</organism>
<dbReference type="InterPro" id="IPR027477">
    <property type="entry name" value="Succ_DH/fumarate_Rdtase_cat_sf"/>
</dbReference>
<feature type="domain" description="Fumarate reductase/succinate dehydrogenase flavoprotein-like C-terminal" evidence="4">
    <location>
        <begin position="182"/>
        <end position="273"/>
    </location>
</feature>
<dbReference type="SUPFAM" id="SSF46977">
    <property type="entry name" value="Succinate dehydrogenase/fumarate reductase flavoprotein C-terminal domain"/>
    <property type="match status" value="1"/>
</dbReference>
<dbReference type="PANTHER" id="PTHR11632:SF51">
    <property type="entry name" value="SUCCINATE DEHYDROGENASE [UBIQUINONE] FLAVOPROTEIN SUBUNIT, MITOCHONDRIAL"/>
    <property type="match status" value="1"/>
</dbReference>
<dbReference type="Pfam" id="PF00890">
    <property type="entry name" value="FAD_binding_2"/>
    <property type="match status" value="1"/>
</dbReference>
<dbReference type="Gene3D" id="1.20.58.100">
    <property type="entry name" value="Fumarate reductase/succinate dehydrogenase flavoprotein-like, C-terminal domain"/>
    <property type="match status" value="1"/>
</dbReference>
<evidence type="ECO:0000259" key="3">
    <source>
        <dbReference type="Pfam" id="PF00890"/>
    </source>
</evidence>
<dbReference type="SUPFAM" id="SSF51905">
    <property type="entry name" value="FAD/NAD(P)-binding domain"/>
    <property type="match status" value="1"/>
</dbReference>
<dbReference type="GO" id="GO:0008734">
    <property type="term" value="F:L-aspartate oxidase activity"/>
    <property type="evidence" value="ECO:0007669"/>
    <property type="project" value="UniProtKB-EC"/>
</dbReference>
<protein>
    <submittedName>
        <fullName evidence="5">L-aspartate oxidase</fullName>
        <ecNumber evidence="5">1.4.3.16</ecNumber>
    </submittedName>
</protein>
<dbReference type="Pfam" id="PF02910">
    <property type="entry name" value="Succ_DH_flav_C"/>
    <property type="match status" value="1"/>
</dbReference>
<dbReference type="Gene3D" id="3.90.700.10">
    <property type="entry name" value="Succinate dehydrogenase/fumarate reductase flavoprotein, catalytic domain"/>
    <property type="match status" value="1"/>
</dbReference>
<reference evidence="5" key="1">
    <citation type="submission" date="2019-08" db="EMBL/GenBank/DDBJ databases">
        <authorList>
            <person name="Kucharzyk K."/>
            <person name="Murdoch R.W."/>
            <person name="Higgins S."/>
            <person name="Loffler F."/>
        </authorList>
    </citation>
    <scope>NUCLEOTIDE SEQUENCE</scope>
</reference>
<accession>A0A645CTA8</accession>
<comment type="caution">
    <text evidence="5">The sequence shown here is derived from an EMBL/GenBank/DDBJ whole genome shotgun (WGS) entry which is preliminary data.</text>
</comment>
<dbReference type="EC" id="1.4.3.16" evidence="5"/>
<feature type="domain" description="FAD-dependent oxidoreductase 2 FAD-binding" evidence="3">
    <location>
        <begin position="8"/>
        <end position="135"/>
    </location>
</feature>
<evidence type="ECO:0000256" key="2">
    <source>
        <dbReference type="ARBA" id="ARBA00023002"/>
    </source>
</evidence>
<evidence type="ECO:0000313" key="5">
    <source>
        <dbReference type="EMBL" id="MPM80135.1"/>
    </source>
</evidence>
<dbReference type="SUPFAM" id="SSF56425">
    <property type="entry name" value="Succinate dehydrogenase/fumarate reductase flavoprotein, catalytic domain"/>
    <property type="match status" value="1"/>
</dbReference>
<dbReference type="InterPro" id="IPR030664">
    <property type="entry name" value="SdhA/FrdA/AprA"/>
</dbReference>
<keyword evidence="1" id="KW-0285">Flavoprotein</keyword>
<evidence type="ECO:0000259" key="4">
    <source>
        <dbReference type="Pfam" id="PF02910"/>
    </source>
</evidence>